<name>A0AAV7IGQ0_COTGL</name>
<keyword evidence="2" id="KW-1185">Reference proteome</keyword>
<accession>A0AAV7IGQ0</accession>
<evidence type="ECO:0000313" key="1">
    <source>
        <dbReference type="EMBL" id="KAH0550257.1"/>
    </source>
</evidence>
<organism evidence="1 2">
    <name type="scientific">Cotesia glomerata</name>
    <name type="common">Lepidopteran parasitic wasp</name>
    <name type="synonym">Apanteles glomeratus</name>
    <dbReference type="NCBI Taxonomy" id="32391"/>
    <lineage>
        <taxon>Eukaryota</taxon>
        <taxon>Metazoa</taxon>
        <taxon>Ecdysozoa</taxon>
        <taxon>Arthropoda</taxon>
        <taxon>Hexapoda</taxon>
        <taxon>Insecta</taxon>
        <taxon>Pterygota</taxon>
        <taxon>Neoptera</taxon>
        <taxon>Endopterygota</taxon>
        <taxon>Hymenoptera</taxon>
        <taxon>Apocrita</taxon>
        <taxon>Ichneumonoidea</taxon>
        <taxon>Braconidae</taxon>
        <taxon>Microgastrinae</taxon>
        <taxon>Cotesia</taxon>
    </lineage>
</organism>
<sequence>MMRFSGCRSYQGIREVAVNISLAGFECRAPIPFVGGRNDFLNLILLGISIVESLISEEPGEQVTKKELVKPENHERESNRKGTRRRVVEDWEVGLSCGSGQAHREASSQPEPRRVVLVHPRSPTSVPATRSSWLDSVLLYFDSLAPSFFVLTLTSPECLLFISLISTTSCSSGSFDPPFILIIQALLSLHSSSGVERYPSSSAVSCFFYS</sequence>
<reference evidence="1 2" key="1">
    <citation type="journal article" date="2021" name="J. Hered.">
        <title>A chromosome-level genome assembly of the parasitoid wasp, Cotesia glomerata (Hymenoptera: Braconidae).</title>
        <authorList>
            <person name="Pinto B.J."/>
            <person name="Weis J.J."/>
            <person name="Gamble T."/>
            <person name="Ode P.J."/>
            <person name="Paul R."/>
            <person name="Zaspel J.M."/>
        </authorList>
    </citation>
    <scope>NUCLEOTIDE SEQUENCE [LARGE SCALE GENOMIC DNA]</scope>
    <source>
        <strain evidence="1">CgM1</strain>
    </source>
</reference>
<gene>
    <name evidence="1" type="ORF">KQX54_018430</name>
</gene>
<protein>
    <submittedName>
        <fullName evidence="1">Uncharacterized protein</fullName>
    </submittedName>
</protein>
<dbReference type="EMBL" id="JAHXZJ010001864">
    <property type="protein sequence ID" value="KAH0550257.1"/>
    <property type="molecule type" value="Genomic_DNA"/>
</dbReference>
<dbReference type="Proteomes" id="UP000826195">
    <property type="component" value="Unassembled WGS sequence"/>
</dbReference>
<comment type="caution">
    <text evidence="1">The sequence shown here is derived from an EMBL/GenBank/DDBJ whole genome shotgun (WGS) entry which is preliminary data.</text>
</comment>
<dbReference type="AlphaFoldDB" id="A0AAV7IGQ0"/>
<evidence type="ECO:0000313" key="2">
    <source>
        <dbReference type="Proteomes" id="UP000826195"/>
    </source>
</evidence>
<proteinExistence type="predicted"/>